<dbReference type="EMBL" id="SRLO01000085">
    <property type="protein sequence ID" value="TNN77272.1"/>
    <property type="molecule type" value="Genomic_DNA"/>
</dbReference>
<reference evidence="1 2" key="1">
    <citation type="submission" date="2019-03" db="EMBL/GenBank/DDBJ databases">
        <title>First draft genome of Liparis tanakae, snailfish: a comprehensive survey of snailfish specific genes.</title>
        <authorList>
            <person name="Kim W."/>
            <person name="Song I."/>
            <person name="Jeong J.-H."/>
            <person name="Kim D."/>
            <person name="Kim S."/>
            <person name="Ryu S."/>
            <person name="Song J.Y."/>
            <person name="Lee S.K."/>
        </authorList>
    </citation>
    <scope>NUCLEOTIDE SEQUENCE [LARGE SCALE GENOMIC DNA]</scope>
    <source>
        <tissue evidence="1">Muscle</tissue>
    </source>
</reference>
<evidence type="ECO:0000313" key="2">
    <source>
        <dbReference type="Proteomes" id="UP000314294"/>
    </source>
</evidence>
<sequence length="75" mass="8423">MRGRREEEEEEKEAAAAAALTVQILGSRQVDDSVDHLPGVLPELPQVLTQRLIVQPLLEEETRDGYVLRNKSIKS</sequence>
<keyword evidence="2" id="KW-1185">Reference proteome</keyword>
<dbReference type="Proteomes" id="UP000314294">
    <property type="component" value="Unassembled WGS sequence"/>
</dbReference>
<evidence type="ECO:0000313" key="1">
    <source>
        <dbReference type="EMBL" id="TNN77272.1"/>
    </source>
</evidence>
<protein>
    <submittedName>
        <fullName evidence="1">Uncharacterized protein</fullName>
    </submittedName>
</protein>
<dbReference type="AlphaFoldDB" id="A0A4Z2IJ22"/>
<name>A0A4Z2IJ22_9TELE</name>
<comment type="caution">
    <text evidence="1">The sequence shown here is derived from an EMBL/GenBank/DDBJ whole genome shotgun (WGS) entry which is preliminary data.</text>
</comment>
<organism evidence="1 2">
    <name type="scientific">Liparis tanakae</name>
    <name type="common">Tanaka's snailfish</name>
    <dbReference type="NCBI Taxonomy" id="230148"/>
    <lineage>
        <taxon>Eukaryota</taxon>
        <taxon>Metazoa</taxon>
        <taxon>Chordata</taxon>
        <taxon>Craniata</taxon>
        <taxon>Vertebrata</taxon>
        <taxon>Euteleostomi</taxon>
        <taxon>Actinopterygii</taxon>
        <taxon>Neopterygii</taxon>
        <taxon>Teleostei</taxon>
        <taxon>Neoteleostei</taxon>
        <taxon>Acanthomorphata</taxon>
        <taxon>Eupercaria</taxon>
        <taxon>Perciformes</taxon>
        <taxon>Cottioidei</taxon>
        <taxon>Cottales</taxon>
        <taxon>Liparidae</taxon>
        <taxon>Liparis</taxon>
    </lineage>
</organism>
<accession>A0A4Z2IJ22</accession>
<proteinExistence type="predicted"/>
<gene>
    <name evidence="1" type="ORF">EYF80_012579</name>
</gene>